<dbReference type="RefSeq" id="WP_002492383.1">
    <property type="nucleotide sequence ID" value="NZ_AP021848.1"/>
</dbReference>
<dbReference type="AlphaFoldDB" id="A0A4Q9WBD4"/>
<reference evidence="2 3" key="1">
    <citation type="journal article" date="2019" name="Sci. Transl. Med.">
        <title>Quorum sensing between bacterial species on the skin protects against epidermal injury in atopic dermatitis.</title>
        <authorList>
            <person name="Williams M.R."/>
        </authorList>
    </citation>
    <scope>NUCLEOTIDE SEQUENCE [LARGE SCALE GENOMIC DNA]</scope>
    <source>
        <strain evidence="2 3">E7</strain>
    </source>
</reference>
<feature type="transmembrane region" description="Helical" evidence="1">
    <location>
        <begin position="61"/>
        <end position="81"/>
    </location>
</feature>
<evidence type="ECO:0000313" key="2">
    <source>
        <dbReference type="EMBL" id="TBW72610.1"/>
    </source>
</evidence>
<dbReference type="GO" id="GO:0016301">
    <property type="term" value="F:kinase activity"/>
    <property type="evidence" value="ECO:0007669"/>
    <property type="project" value="UniProtKB-KW"/>
</dbReference>
<comment type="caution">
    <text evidence="2">The sequence shown here is derived from an EMBL/GenBank/DDBJ whole genome shotgun (WGS) entry which is preliminary data.</text>
</comment>
<dbReference type="Proteomes" id="UP000293637">
    <property type="component" value="Unassembled WGS sequence"/>
</dbReference>
<accession>A0A4Q9WBD4</accession>
<protein>
    <submittedName>
        <fullName evidence="2">Histidine kinase</fullName>
    </submittedName>
</protein>
<keyword evidence="1" id="KW-1133">Transmembrane helix</keyword>
<evidence type="ECO:0000256" key="1">
    <source>
        <dbReference type="SAM" id="Phobius"/>
    </source>
</evidence>
<feature type="transmembrane region" description="Helical" evidence="1">
    <location>
        <begin position="27"/>
        <end position="55"/>
    </location>
</feature>
<keyword evidence="2" id="KW-0418">Kinase</keyword>
<gene>
    <name evidence="2" type="ORF">EQ812_06445</name>
</gene>
<sequence>MVNHCSDVKNILKKGDIIFNKEQHPKLLTVLHIIMIVFVGLAVLTLLISIIAHFIVGGRPFYHFAYVLFIIGMLAEVSINIIQRQTQAAVLSIIMIVLAIIIIFAD</sequence>
<organism evidence="2 3">
    <name type="scientific">Staphylococcus lugdunensis</name>
    <dbReference type="NCBI Taxonomy" id="28035"/>
    <lineage>
        <taxon>Bacteria</taxon>
        <taxon>Bacillati</taxon>
        <taxon>Bacillota</taxon>
        <taxon>Bacilli</taxon>
        <taxon>Bacillales</taxon>
        <taxon>Staphylococcaceae</taxon>
        <taxon>Staphylococcus</taxon>
    </lineage>
</organism>
<keyword evidence="1" id="KW-0472">Membrane</keyword>
<keyword evidence="2" id="KW-0808">Transferase</keyword>
<evidence type="ECO:0000313" key="3">
    <source>
        <dbReference type="Proteomes" id="UP000293637"/>
    </source>
</evidence>
<dbReference type="GeneID" id="58090938"/>
<feature type="transmembrane region" description="Helical" evidence="1">
    <location>
        <begin position="88"/>
        <end position="105"/>
    </location>
</feature>
<proteinExistence type="predicted"/>
<name>A0A4Q9WBD4_STALU</name>
<dbReference type="EMBL" id="SCHB01000003">
    <property type="protein sequence ID" value="TBW72610.1"/>
    <property type="molecule type" value="Genomic_DNA"/>
</dbReference>
<keyword evidence="1" id="KW-0812">Transmembrane</keyword>